<dbReference type="EMBL" id="JADCNM010000008">
    <property type="protein sequence ID" value="KAG0471405.1"/>
    <property type="molecule type" value="Genomic_DNA"/>
</dbReference>
<organism evidence="1 3">
    <name type="scientific">Vanilla planifolia</name>
    <name type="common">Vanilla</name>
    <dbReference type="NCBI Taxonomy" id="51239"/>
    <lineage>
        <taxon>Eukaryota</taxon>
        <taxon>Viridiplantae</taxon>
        <taxon>Streptophyta</taxon>
        <taxon>Embryophyta</taxon>
        <taxon>Tracheophyta</taxon>
        <taxon>Spermatophyta</taxon>
        <taxon>Magnoliopsida</taxon>
        <taxon>Liliopsida</taxon>
        <taxon>Asparagales</taxon>
        <taxon>Orchidaceae</taxon>
        <taxon>Vanilloideae</taxon>
        <taxon>Vanilleae</taxon>
        <taxon>Vanilla</taxon>
    </lineage>
</organism>
<evidence type="ECO:0000313" key="2">
    <source>
        <dbReference type="EMBL" id="KAG0471405.1"/>
    </source>
</evidence>
<name>A0A835QED3_VANPL</name>
<evidence type="ECO:0000313" key="1">
    <source>
        <dbReference type="EMBL" id="KAG0469888.1"/>
    </source>
</evidence>
<evidence type="ECO:0000313" key="4">
    <source>
        <dbReference type="Proteomes" id="UP000639772"/>
    </source>
</evidence>
<gene>
    <name evidence="2" type="ORF">HPP92_015951</name>
    <name evidence="1" type="ORF">HPP92_016588</name>
</gene>
<keyword evidence="3" id="KW-1185">Reference proteome</keyword>
<reference evidence="3 4" key="1">
    <citation type="journal article" date="2020" name="Nat. Food">
        <title>A phased Vanilla planifolia genome enables genetic improvement of flavour and production.</title>
        <authorList>
            <person name="Hasing T."/>
            <person name="Tang H."/>
            <person name="Brym M."/>
            <person name="Khazi F."/>
            <person name="Huang T."/>
            <person name="Chambers A.H."/>
        </authorList>
    </citation>
    <scope>NUCLEOTIDE SEQUENCE [LARGE SCALE GENOMIC DNA]</scope>
    <source>
        <tissue evidence="1">Leaf</tissue>
    </source>
</reference>
<proteinExistence type="predicted"/>
<dbReference type="Proteomes" id="UP000636800">
    <property type="component" value="Unassembled WGS sequence"/>
</dbReference>
<dbReference type="AlphaFoldDB" id="A0A835QED3"/>
<evidence type="ECO:0000313" key="3">
    <source>
        <dbReference type="Proteomes" id="UP000636800"/>
    </source>
</evidence>
<comment type="caution">
    <text evidence="1">The sequence shown here is derived from an EMBL/GenBank/DDBJ whole genome shotgun (WGS) entry which is preliminary data.</text>
</comment>
<dbReference type="EMBL" id="JADCNL010000008">
    <property type="protein sequence ID" value="KAG0469888.1"/>
    <property type="molecule type" value="Genomic_DNA"/>
</dbReference>
<accession>A0A835QED3</accession>
<protein>
    <submittedName>
        <fullName evidence="1">Uncharacterized protein</fullName>
    </submittedName>
</protein>
<sequence length="107" mass="12424">MNPPSGRYRNGGTLFCRQISGECLKILKLDWANYFHGYGGWAPAIAVRSSLEEMLESLRQRDEKPKMFRRRCPTGHHLGSSTFCQEVSARQFQAWKRRIFNLTMGKK</sequence>
<dbReference type="Proteomes" id="UP000639772">
    <property type="component" value="Unassembled WGS sequence"/>
</dbReference>